<name>D1A5C1_THECD</name>
<evidence type="ECO:0000313" key="3">
    <source>
        <dbReference type="Proteomes" id="UP000001918"/>
    </source>
</evidence>
<dbReference type="EMBL" id="CP001738">
    <property type="protein sequence ID" value="ACZ00107.1"/>
    <property type="molecule type" value="Genomic_DNA"/>
</dbReference>
<dbReference type="HOGENOM" id="CLU_1169699_0_0_11"/>
<keyword evidence="2" id="KW-0378">Hydrolase</keyword>
<keyword evidence="3" id="KW-1185">Reference proteome</keyword>
<evidence type="ECO:0000313" key="2">
    <source>
        <dbReference type="EMBL" id="ACZ00107.1"/>
    </source>
</evidence>
<dbReference type="InterPro" id="IPR036691">
    <property type="entry name" value="Endo/exonu/phosph_ase_sf"/>
</dbReference>
<dbReference type="GO" id="GO:0004519">
    <property type="term" value="F:endonuclease activity"/>
    <property type="evidence" value="ECO:0007669"/>
    <property type="project" value="UniProtKB-KW"/>
</dbReference>
<dbReference type="KEGG" id="tcu:Tcur_4585"/>
<keyword evidence="2" id="KW-0540">Nuclease</keyword>
<reference evidence="2 3" key="1">
    <citation type="journal article" date="2011" name="Stand. Genomic Sci.">
        <title>Complete genome sequence of Thermomonospora curvata type strain (B9).</title>
        <authorList>
            <person name="Chertkov O."/>
            <person name="Sikorski J."/>
            <person name="Nolan M."/>
            <person name="Lapidus A."/>
            <person name="Lucas S."/>
            <person name="Del Rio T.G."/>
            <person name="Tice H."/>
            <person name="Cheng J.F."/>
            <person name="Goodwin L."/>
            <person name="Pitluck S."/>
            <person name="Liolios K."/>
            <person name="Ivanova N."/>
            <person name="Mavromatis K."/>
            <person name="Mikhailova N."/>
            <person name="Ovchinnikova G."/>
            <person name="Pati A."/>
            <person name="Chen A."/>
            <person name="Palaniappan K."/>
            <person name="Djao O.D."/>
            <person name="Land M."/>
            <person name="Hauser L."/>
            <person name="Chang Y.J."/>
            <person name="Jeffries C.D."/>
            <person name="Brettin T."/>
            <person name="Han C."/>
            <person name="Detter J.C."/>
            <person name="Rohde M."/>
            <person name="Goker M."/>
            <person name="Woyke T."/>
            <person name="Bristow J."/>
            <person name="Eisen J.A."/>
            <person name="Markowitz V."/>
            <person name="Hugenholtz P."/>
            <person name="Klenk H.P."/>
            <person name="Kyrpides N.C."/>
        </authorList>
    </citation>
    <scope>NUCLEOTIDE SEQUENCE [LARGE SCALE GENOMIC DNA]</scope>
    <source>
        <strain evidence="3">ATCC 19995 / DSM 43183 / JCM 3096 / KCTC 9072 / NBRC 15933 / NCIMB 10081 / Henssen B9</strain>
    </source>
</reference>
<protein>
    <submittedName>
        <fullName evidence="2">Endonuclease/exonuclease/phosphatase</fullName>
    </submittedName>
</protein>
<keyword evidence="2" id="KW-0255">Endonuclease</keyword>
<accession>D1A5C1</accession>
<dbReference type="InterPro" id="IPR005135">
    <property type="entry name" value="Endo/exonuclease/phosphatase"/>
</dbReference>
<dbReference type="AlphaFoldDB" id="D1A5C1"/>
<organism evidence="2 3">
    <name type="scientific">Thermomonospora curvata (strain ATCC 19995 / DSM 43183 / JCM 3096 / KCTC 9072 / NBRC 15933 / NCIMB 10081 / Henssen B9)</name>
    <dbReference type="NCBI Taxonomy" id="471852"/>
    <lineage>
        <taxon>Bacteria</taxon>
        <taxon>Bacillati</taxon>
        <taxon>Actinomycetota</taxon>
        <taxon>Actinomycetes</taxon>
        <taxon>Streptosporangiales</taxon>
        <taxon>Thermomonosporaceae</taxon>
        <taxon>Thermomonospora</taxon>
    </lineage>
</organism>
<feature type="domain" description="Endonuclease/exonuclease/phosphatase" evidence="1">
    <location>
        <begin position="2"/>
        <end position="226"/>
    </location>
</feature>
<proteinExistence type="predicted"/>
<evidence type="ECO:0000259" key="1">
    <source>
        <dbReference type="Pfam" id="PF03372"/>
    </source>
</evidence>
<keyword evidence="2" id="KW-0269">Exonuclease</keyword>
<dbReference type="Pfam" id="PF03372">
    <property type="entry name" value="Exo_endo_phos"/>
    <property type="match status" value="1"/>
</dbReference>
<dbReference type="eggNOG" id="COG3021">
    <property type="taxonomic scope" value="Bacteria"/>
</dbReference>
<dbReference type="Gene3D" id="3.60.10.10">
    <property type="entry name" value="Endonuclease/exonuclease/phosphatase"/>
    <property type="match status" value="1"/>
</dbReference>
<dbReference type="Proteomes" id="UP000001918">
    <property type="component" value="Chromosome"/>
</dbReference>
<dbReference type="STRING" id="471852.Tcur_4585"/>
<sequence length="238" mass="25781">MATWNVLHRVHAENWGAEAIPKCWPKEPERIAAITEWLAGRTEQVIALQEVSGDQLADLRRALPGRTFHTLRYPRVPAPRQGSCPLSDPGEHLVLMVDGTSQFRGAESFGNDPGKGVLAVQVAETLVIATHLSGDRRRVPQLARLAELAAAHPERPVLLLGDFNTDRATVASGLGEGFTVAALPPGSPPTRLHRPHAETHTVDHVVVRDATIVDTAVESSDDLSDHNLVRAAISFRPS</sequence>
<dbReference type="GO" id="GO:0004527">
    <property type="term" value="F:exonuclease activity"/>
    <property type="evidence" value="ECO:0007669"/>
    <property type="project" value="UniProtKB-KW"/>
</dbReference>
<dbReference type="SUPFAM" id="SSF56219">
    <property type="entry name" value="DNase I-like"/>
    <property type="match status" value="1"/>
</dbReference>
<gene>
    <name evidence="2" type="ordered locus">Tcur_4585</name>
</gene>